<dbReference type="OrthoDB" id="5443342at2"/>
<accession>A0A3N6QMZ3</accession>
<protein>
    <recommendedName>
        <fullName evidence="4">Glycosyltransferase RgtA/B/C/D-like domain-containing protein</fullName>
    </recommendedName>
</protein>
<feature type="transmembrane region" description="Helical" evidence="1">
    <location>
        <begin position="119"/>
        <end position="139"/>
    </location>
</feature>
<feature type="transmembrane region" description="Helical" evidence="1">
    <location>
        <begin position="15"/>
        <end position="37"/>
    </location>
</feature>
<dbReference type="EMBL" id="RCBY01000042">
    <property type="protein sequence ID" value="RQH46182.1"/>
    <property type="molecule type" value="Genomic_DNA"/>
</dbReference>
<dbReference type="AlphaFoldDB" id="A0A3N6QMZ3"/>
<evidence type="ECO:0000313" key="3">
    <source>
        <dbReference type="Proteomes" id="UP000269154"/>
    </source>
</evidence>
<feature type="transmembrane region" description="Helical" evidence="1">
    <location>
        <begin position="280"/>
        <end position="299"/>
    </location>
</feature>
<feature type="transmembrane region" description="Helical" evidence="1">
    <location>
        <begin position="311"/>
        <end position="331"/>
    </location>
</feature>
<keyword evidence="1" id="KW-0472">Membrane</keyword>
<feature type="transmembrane region" description="Helical" evidence="1">
    <location>
        <begin position="170"/>
        <end position="194"/>
    </location>
</feature>
<evidence type="ECO:0008006" key="4">
    <source>
        <dbReference type="Google" id="ProtNLM"/>
    </source>
</evidence>
<dbReference type="Proteomes" id="UP000269154">
    <property type="component" value="Unassembled WGS sequence"/>
</dbReference>
<proteinExistence type="predicted"/>
<name>A0A3N6QMZ3_9CYAN</name>
<sequence length="590" mass="67335">MNLHKFLTAPTPVRFWFYLSLGLAAICGILGIIPAFSNEYVVQDDARSHVFWMARFLNPELFPNDIIADYFQSVAPTGYTYFYQLFSLIGIPPLLLNKFLPIILGLITTTYCFRVEIEIFPVPLAGFLSTLFLNQNLWLKDDLISATPRAFFYPLFLAFLYYFLRHSWLGIAVAIALLGLFYPQGVLLCLAVLVLDFLHFRSRPKFIILAIGLTAGFFVLLPYALNTSEYSPIVTLAEAQKLPEFWPGGRASFFSNNSFDFWLTGDRSGIIPPEWLSQSFLPPQVWAGLLLIFLSSRYFPLAKKITHKIILLPELLLASTGIFLAAHFLLFRLHHPSRYSQHSLRIIMALAGGIAFTLIIDFVWHKFHLLNHPFQTKPVEKNQTILSSYRRLITHPIKSLFPVPCSLFPYLYIVLILLLLYPALTNNFPVTNYVVGKVPQLYEYLAQQPSDIRVASLALEANNIPTFAQRSILVGSEYALPYHQGYYREIKQRAKDLIQAQYSPDLKQVQNFIEKYGIDFWLLDSQGLTLEYVTKNHRLRQLNNTAAAVVKMQMENGVVPSLLNAQKSCQVLDVQDLVLLEAKCILELKS</sequence>
<feature type="transmembrane region" description="Helical" evidence="1">
    <location>
        <begin position="206"/>
        <end position="225"/>
    </location>
</feature>
<feature type="transmembrane region" description="Helical" evidence="1">
    <location>
        <begin position="400"/>
        <end position="424"/>
    </location>
</feature>
<reference evidence="2 3" key="1">
    <citation type="journal article" date="2018" name="ACS Chem. Biol.">
        <title>Ketoreductase domain dysfunction expands chemodiversity: malyngamide biosynthesis in the cyanobacterium Okeania hirsuta.</title>
        <authorList>
            <person name="Moss N.A."/>
            <person name="Leao T."/>
            <person name="Rankin M."/>
            <person name="McCullough T.M."/>
            <person name="Qu P."/>
            <person name="Korobeynikov A."/>
            <person name="Smith J.L."/>
            <person name="Gerwick L."/>
            <person name="Gerwick W.H."/>
        </authorList>
    </citation>
    <scope>NUCLEOTIDE SEQUENCE [LARGE SCALE GENOMIC DNA]</scope>
    <source>
        <strain evidence="2 3">PAB10Feb10-1</strain>
    </source>
</reference>
<evidence type="ECO:0000313" key="2">
    <source>
        <dbReference type="EMBL" id="RQH46182.1"/>
    </source>
</evidence>
<organism evidence="2 3">
    <name type="scientific">Okeania hirsuta</name>
    <dbReference type="NCBI Taxonomy" id="1458930"/>
    <lineage>
        <taxon>Bacteria</taxon>
        <taxon>Bacillati</taxon>
        <taxon>Cyanobacteriota</taxon>
        <taxon>Cyanophyceae</taxon>
        <taxon>Oscillatoriophycideae</taxon>
        <taxon>Oscillatoriales</taxon>
        <taxon>Microcoleaceae</taxon>
        <taxon>Okeania</taxon>
    </lineage>
</organism>
<gene>
    <name evidence="2" type="ORF">D5R40_10125</name>
</gene>
<feature type="transmembrane region" description="Helical" evidence="1">
    <location>
        <begin position="146"/>
        <end position="164"/>
    </location>
</feature>
<keyword evidence="1" id="KW-1133">Transmembrane helix</keyword>
<evidence type="ECO:0000256" key="1">
    <source>
        <dbReference type="SAM" id="Phobius"/>
    </source>
</evidence>
<feature type="transmembrane region" description="Helical" evidence="1">
    <location>
        <begin position="343"/>
        <end position="364"/>
    </location>
</feature>
<feature type="transmembrane region" description="Helical" evidence="1">
    <location>
        <begin position="85"/>
        <end position="107"/>
    </location>
</feature>
<keyword evidence="3" id="KW-1185">Reference proteome</keyword>
<comment type="caution">
    <text evidence="2">The sequence shown here is derived from an EMBL/GenBank/DDBJ whole genome shotgun (WGS) entry which is preliminary data.</text>
</comment>
<keyword evidence="1" id="KW-0812">Transmembrane</keyword>